<protein>
    <submittedName>
        <fullName evidence="7">Thiol oxidoreductase</fullName>
    </submittedName>
</protein>
<organism evidence="7 8">
    <name type="scientific">Bordetella genomosp. 12</name>
    <dbReference type="NCBI Taxonomy" id="463035"/>
    <lineage>
        <taxon>Bacteria</taxon>
        <taxon>Pseudomonadati</taxon>
        <taxon>Pseudomonadota</taxon>
        <taxon>Betaproteobacteria</taxon>
        <taxon>Burkholderiales</taxon>
        <taxon>Alcaligenaceae</taxon>
        <taxon>Bordetella</taxon>
    </lineage>
</organism>
<dbReference type="GO" id="GO:0020037">
    <property type="term" value="F:heme binding"/>
    <property type="evidence" value="ECO:0007669"/>
    <property type="project" value="InterPro"/>
</dbReference>
<gene>
    <name evidence="7" type="ORF">CAL22_15695</name>
</gene>
<accession>A0A261VCI6</accession>
<dbReference type="OrthoDB" id="9805202at2"/>
<evidence type="ECO:0000256" key="5">
    <source>
        <dbReference type="SAM" id="SignalP"/>
    </source>
</evidence>
<evidence type="ECO:0000256" key="4">
    <source>
        <dbReference type="PROSITE-ProRule" id="PRU00433"/>
    </source>
</evidence>
<dbReference type="Proteomes" id="UP000216429">
    <property type="component" value="Unassembled WGS sequence"/>
</dbReference>
<keyword evidence="2 4" id="KW-0479">Metal-binding</keyword>
<keyword evidence="5" id="KW-0732">Signal</keyword>
<dbReference type="AlphaFoldDB" id="A0A261VCI6"/>
<keyword evidence="3 4" id="KW-0408">Iron</keyword>
<dbReference type="InterPro" id="IPR036909">
    <property type="entry name" value="Cyt_c-like_dom_sf"/>
</dbReference>
<reference evidence="8" key="1">
    <citation type="submission" date="2017-05" db="EMBL/GenBank/DDBJ databases">
        <title>Complete and WGS of Bordetella genogroups.</title>
        <authorList>
            <person name="Spilker T."/>
            <person name="Lipuma J."/>
        </authorList>
    </citation>
    <scope>NUCLEOTIDE SEQUENCE [LARGE SCALE GENOMIC DNA]</scope>
    <source>
        <strain evidence="8">AU6712</strain>
    </source>
</reference>
<dbReference type="PIRSF" id="PIRSF028099">
    <property type="entry name" value="DUF1111"/>
    <property type="match status" value="1"/>
</dbReference>
<evidence type="ECO:0000256" key="1">
    <source>
        <dbReference type="ARBA" id="ARBA00022617"/>
    </source>
</evidence>
<evidence type="ECO:0000256" key="3">
    <source>
        <dbReference type="ARBA" id="ARBA00023004"/>
    </source>
</evidence>
<dbReference type="SUPFAM" id="SSF46626">
    <property type="entry name" value="Cytochrome c"/>
    <property type="match status" value="1"/>
</dbReference>
<dbReference type="GO" id="GO:0004130">
    <property type="term" value="F:cytochrome-c peroxidase activity"/>
    <property type="evidence" value="ECO:0007669"/>
    <property type="project" value="TreeGrafter"/>
</dbReference>
<feature type="signal peptide" evidence="5">
    <location>
        <begin position="1"/>
        <end position="19"/>
    </location>
</feature>
<dbReference type="GO" id="GO:0009055">
    <property type="term" value="F:electron transfer activity"/>
    <property type="evidence" value="ECO:0007669"/>
    <property type="project" value="InterPro"/>
</dbReference>
<dbReference type="PANTHER" id="PTHR30600:SF4">
    <property type="entry name" value="CYTOCHROME C DOMAIN-CONTAINING PROTEIN"/>
    <property type="match status" value="1"/>
</dbReference>
<evidence type="ECO:0000313" key="8">
    <source>
        <dbReference type="Proteomes" id="UP000216429"/>
    </source>
</evidence>
<dbReference type="PANTHER" id="PTHR30600">
    <property type="entry name" value="CYTOCHROME C PEROXIDASE-RELATED"/>
    <property type="match status" value="1"/>
</dbReference>
<proteinExistence type="predicted"/>
<feature type="domain" description="Cytochrome c" evidence="6">
    <location>
        <begin position="365"/>
        <end position="497"/>
    </location>
</feature>
<dbReference type="Gene3D" id="1.10.760.10">
    <property type="entry name" value="Cytochrome c-like domain"/>
    <property type="match status" value="1"/>
</dbReference>
<evidence type="ECO:0000313" key="7">
    <source>
        <dbReference type="EMBL" id="OZI71290.1"/>
    </source>
</evidence>
<dbReference type="EMBL" id="NEVU01000003">
    <property type="protein sequence ID" value="OZI71290.1"/>
    <property type="molecule type" value="Genomic_DNA"/>
</dbReference>
<dbReference type="InterPro" id="IPR010538">
    <property type="entry name" value="DHOR"/>
</dbReference>
<keyword evidence="8" id="KW-1185">Reference proteome</keyword>
<dbReference type="GO" id="GO:0046872">
    <property type="term" value="F:metal ion binding"/>
    <property type="evidence" value="ECO:0007669"/>
    <property type="project" value="UniProtKB-KW"/>
</dbReference>
<evidence type="ECO:0000259" key="6">
    <source>
        <dbReference type="PROSITE" id="PS51007"/>
    </source>
</evidence>
<dbReference type="PROSITE" id="PS51007">
    <property type="entry name" value="CYTC"/>
    <property type="match status" value="1"/>
</dbReference>
<feature type="chain" id="PRO_5013012031" evidence="5">
    <location>
        <begin position="20"/>
        <end position="497"/>
    </location>
</feature>
<comment type="caution">
    <text evidence="7">The sequence shown here is derived from an EMBL/GenBank/DDBJ whole genome shotgun (WGS) entry which is preliminary data.</text>
</comment>
<dbReference type="InterPro" id="IPR051395">
    <property type="entry name" value="Cytochrome_c_Peroxidase/MauG"/>
</dbReference>
<dbReference type="InterPro" id="IPR009056">
    <property type="entry name" value="Cyt_c-like_dom"/>
</dbReference>
<evidence type="ECO:0000256" key="2">
    <source>
        <dbReference type="ARBA" id="ARBA00022723"/>
    </source>
</evidence>
<dbReference type="Pfam" id="PF06537">
    <property type="entry name" value="DHOR"/>
    <property type="match status" value="1"/>
</dbReference>
<sequence>MRRRVLWLLAALASAGAGARSDLSDDDLERVRSITAPAADFSAAEPFETMQAGAATIKKLINADIFSHASGNLSFEGRQQFLVGNGLFRKDWVSAPSSTQASDGLGPLFNARSCQACHVKDGRGSVPGFDPLERTDAVALLLRLAVPAAAPAGTALSAAELAALPDPVYGSQLQNFSVAGLPSEGRVEVDYTPVTVPLAGGETATLMRPAYRIEDLGYGPLHPEVQISPRLAPPMIGLGLLEAIHEDDILANAAQDKGDGIRGKPNWVQDLRTGRQVLGRFNWKAGQPTVEQQSASAFSNDMGLSSPLFPSHYGDCTAAQPSCAEMPHGAQPHLGEHEVPGRLMDFVTFYSKNLAVPQRRDADDARVLAGKKLFYEANCIGCHVPKYVTRRDAKQPEHQFQLIWPYTDLLLHDMGDGLADGVSEGQASGRQWRTPPLWGIGLTAQVNPNATYLHDGRARNLLEAILWHGGEAQAARDRVVEMTPAERADLIRFLESL</sequence>
<name>A0A261VCI6_9BORD</name>
<keyword evidence="1 4" id="KW-0349">Heme</keyword>